<feature type="compositionally biased region" description="Low complexity" evidence="1">
    <location>
        <begin position="149"/>
        <end position="172"/>
    </location>
</feature>
<evidence type="ECO:0000256" key="1">
    <source>
        <dbReference type="SAM" id="MobiDB-lite"/>
    </source>
</evidence>
<feature type="compositionally biased region" description="Pro residues" evidence="1">
    <location>
        <begin position="231"/>
        <end position="243"/>
    </location>
</feature>
<reference evidence="2" key="1">
    <citation type="submission" date="2023-10" db="EMBL/GenBank/DDBJ databases">
        <authorList>
            <person name="Chen Y."/>
            <person name="Shah S."/>
            <person name="Dougan E. K."/>
            <person name="Thang M."/>
            <person name="Chan C."/>
        </authorList>
    </citation>
    <scope>NUCLEOTIDE SEQUENCE [LARGE SCALE GENOMIC DNA]</scope>
</reference>
<feature type="compositionally biased region" description="Low complexity" evidence="1">
    <location>
        <begin position="189"/>
        <end position="203"/>
    </location>
</feature>
<comment type="caution">
    <text evidence="2">The sequence shown here is derived from an EMBL/GenBank/DDBJ whole genome shotgun (WGS) entry which is preliminary data.</text>
</comment>
<feature type="compositionally biased region" description="Pro residues" evidence="1">
    <location>
        <begin position="173"/>
        <end position="188"/>
    </location>
</feature>
<sequence>MEATCRARPATPRGARSTASMPRDGAAEGPSGSGAEPPAPCALSRPARDRRSSLSSAEMEQAEIEAKRREVQIMLRRNRRYMDKMGTASLEAAVGAVPTPARARRPSPARGGVAPALASAGCGGRGCAPKAPSAPQAAPVGAPTPPAAPVAAATAAAPAASCPADAPASATPAPVPVATPPTELPGPAPAASCPAEAPASATPAPVPVAPPPTELQGPAPASSPVALEPAPECPGPAPSPAPARRPSGRASGGGLQAAAAAAREPSPLVRALLKAPRPPALDLRRCDLIKHDLQG</sequence>
<evidence type="ECO:0000313" key="3">
    <source>
        <dbReference type="Proteomes" id="UP001189429"/>
    </source>
</evidence>
<dbReference type="EMBL" id="CAUYUJ010019771">
    <property type="protein sequence ID" value="CAK0893601.1"/>
    <property type="molecule type" value="Genomic_DNA"/>
</dbReference>
<feature type="region of interest" description="Disordered" evidence="1">
    <location>
        <begin position="1"/>
        <end position="70"/>
    </location>
</feature>
<name>A0ABN9X7D7_9DINO</name>
<accession>A0ABN9X7D7</accession>
<proteinExistence type="predicted"/>
<feature type="region of interest" description="Disordered" evidence="1">
    <location>
        <begin position="96"/>
        <end position="265"/>
    </location>
</feature>
<gene>
    <name evidence="2" type="ORF">PCOR1329_LOCUS72871</name>
</gene>
<keyword evidence="3" id="KW-1185">Reference proteome</keyword>
<feature type="compositionally biased region" description="Low complexity" evidence="1">
    <location>
        <begin position="27"/>
        <end position="36"/>
    </location>
</feature>
<organism evidence="2 3">
    <name type="scientific">Prorocentrum cordatum</name>
    <dbReference type="NCBI Taxonomy" id="2364126"/>
    <lineage>
        <taxon>Eukaryota</taxon>
        <taxon>Sar</taxon>
        <taxon>Alveolata</taxon>
        <taxon>Dinophyceae</taxon>
        <taxon>Prorocentrales</taxon>
        <taxon>Prorocentraceae</taxon>
        <taxon>Prorocentrum</taxon>
    </lineage>
</organism>
<feature type="compositionally biased region" description="Low complexity" evidence="1">
    <location>
        <begin position="128"/>
        <end position="141"/>
    </location>
</feature>
<feature type="compositionally biased region" description="Pro residues" evidence="1">
    <location>
        <begin position="204"/>
        <end position="213"/>
    </location>
</feature>
<dbReference type="Proteomes" id="UP001189429">
    <property type="component" value="Unassembled WGS sequence"/>
</dbReference>
<protein>
    <submittedName>
        <fullName evidence="2">Uncharacterized protein</fullName>
    </submittedName>
</protein>
<dbReference type="PRINTS" id="PR01217">
    <property type="entry name" value="PRICHEXTENSN"/>
</dbReference>
<evidence type="ECO:0000313" key="2">
    <source>
        <dbReference type="EMBL" id="CAK0893601.1"/>
    </source>
</evidence>